<comment type="caution">
    <text evidence="2">The sequence shown here is derived from an EMBL/GenBank/DDBJ whole genome shotgun (WGS) entry which is preliminary data.</text>
</comment>
<sequence>MEHLVWFYYMYISVLAVFIDIAGGACNLPESWQNRSWYLYRGPDDTKTRSASKRLMNCTDTEVYGLRVETLSVIQDKWECFLYEGNTIAFK</sequence>
<feature type="transmembrane region" description="Helical" evidence="1">
    <location>
        <begin position="6"/>
        <end position="28"/>
    </location>
</feature>
<protein>
    <recommendedName>
        <fullName evidence="4">Secreted protein</fullName>
    </recommendedName>
</protein>
<dbReference type="EMBL" id="JARBDR010000214">
    <property type="protein sequence ID" value="KAJ8318323.1"/>
    <property type="molecule type" value="Genomic_DNA"/>
</dbReference>
<gene>
    <name evidence="2" type="ORF">KUTeg_003414</name>
</gene>
<evidence type="ECO:0008006" key="4">
    <source>
        <dbReference type="Google" id="ProtNLM"/>
    </source>
</evidence>
<evidence type="ECO:0000313" key="2">
    <source>
        <dbReference type="EMBL" id="KAJ8318323.1"/>
    </source>
</evidence>
<name>A0ABQ9FM25_TEGGR</name>
<proteinExistence type="predicted"/>
<organism evidence="2 3">
    <name type="scientific">Tegillarca granosa</name>
    <name type="common">Malaysian cockle</name>
    <name type="synonym">Anadara granosa</name>
    <dbReference type="NCBI Taxonomy" id="220873"/>
    <lineage>
        <taxon>Eukaryota</taxon>
        <taxon>Metazoa</taxon>
        <taxon>Spiralia</taxon>
        <taxon>Lophotrochozoa</taxon>
        <taxon>Mollusca</taxon>
        <taxon>Bivalvia</taxon>
        <taxon>Autobranchia</taxon>
        <taxon>Pteriomorphia</taxon>
        <taxon>Arcoida</taxon>
        <taxon>Arcoidea</taxon>
        <taxon>Arcidae</taxon>
        <taxon>Tegillarca</taxon>
    </lineage>
</organism>
<keyword evidence="3" id="KW-1185">Reference proteome</keyword>
<reference evidence="2 3" key="1">
    <citation type="submission" date="2022-12" db="EMBL/GenBank/DDBJ databases">
        <title>Chromosome-level genome of Tegillarca granosa.</title>
        <authorList>
            <person name="Kim J."/>
        </authorList>
    </citation>
    <scope>NUCLEOTIDE SEQUENCE [LARGE SCALE GENOMIC DNA]</scope>
    <source>
        <strain evidence="2">Teg-2019</strain>
        <tissue evidence="2">Adductor muscle</tissue>
    </source>
</reference>
<keyword evidence="1" id="KW-0472">Membrane</keyword>
<evidence type="ECO:0000256" key="1">
    <source>
        <dbReference type="SAM" id="Phobius"/>
    </source>
</evidence>
<dbReference type="Proteomes" id="UP001217089">
    <property type="component" value="Unassembled WGS sequence"/>
</dbReference>
<evidence type="ECO:0000313" key="3">
    <source>
        <dbReference type="Proteomes" id="UP001217089"/>
    </source>
</evidence>
<keyword evidence="1" id="KW-1133">Transmembrane helix</keyword>
<keyword evidence="1" id="KW-0812">Transmembrane</keyword>
<accession>A0ABQ9FM25</accession>